<keyword evidence="4" id="KW-1185">Reference proteome</keyword>
<feature type="region of interest" description="Disordered" evidence="2">
    <location>
        <begin position="1"/>
        <end position="121"/>
    </location>
</feature>
<accession>A0A9P0PCN1</accession>
<feature type="compositionally biased region" description="Low complexity" evidence="2">
    <location>
        <begin position="28"/>
        <end position="43"/>
    </location>
</feature>
<reference evidence="3" key="1">
    <citation type="submission" date="2022-03" db="EMBL/GenBank/DDBJ databases">
        <authorList>
            <person name="Sayadi A."/>
        </authorList>
    </citation>
    <scope>NUCLEOTIDE SEQUENCE</scope>
</reference>
<proteinExistence type="predicted"/>
<evidence type="ECO:0000313" key="4">
    <source>
        <dbReference type="Proteomes" id="UP001152888"/>
    </source>
</evidence>
<dbReference type="EMBL" id="CAKOFQ010006901">
    <property type="protein sequence ID" value="CAH1980824.1"/>
    <property type="molecule type" value="Genomic_DNA"/>
</dbReference>
<organism evidence="3 4">
    <name type="scientific">Acanthoscelides obtectus</name>
    <name type="common">Bean weevil</name>
    <name type="synonym">Bruchus obtectus</name>
    <dbReference type="NCBI Taxonomy" id="200917"/>
    <lineage>
        <taxon>Eukaryota</taxon>
        <taxon>Metazoa</taxon>
        <taxon>Ecdysozoa</taxon>
        <taxon>Arthropoda</taxon>
        <taxon>Hexapoda</taxon>
        <taxon>Insecta</taxon>
        <taxon>Pterygota</taxon>
        <taxon>Neoptera</taxon>
        <taxon>Endopterygota</taxon>
        <taxon>Coleoptera</taxon>
        <taxon>Polyphaga</taxon>
        <taxon>Cucujiformia</taxon>
        <taxon>Chrysomeloidea</taxon>
        <taxon>Chrysomelidae</taxon>
        <taxon>Bruchinae</taxon>
        <taxon>Bruchini</taxon>
        <taxon>Acanthoscelides</taxon>
    </lineage>
</organism>
<gene>
    <name evidence="3" type="ORF">ACAOBT_LOCUS14197</name>
</gene>
<dbReference type="Proteomes" id="UP001152888">
    <property type="component" value="Unassembled WGS sequence"/>
</dbReference>
<feature type="coiled-coil region" evidence="1">
    <location>
        <begin position="354"/>
        <end position="402"/>
    </location>
</feature>
<feature type="compositionally biased region" description="Polar residues" evidence="2">
    <location>
        <begin position="109"/>
        <end position="121"/>
    </location>
</feature>
<evidence type="ECO:0000313" key="3">
    <source>
        <dbReference type="EMBL" id="CAH1980824.1"/>
    </source>
</evidence>
<dbReference type="OrthoDB" id="6784135at2759"/>
<comment type="caution">
    <text evidence="3">The sequence shown here is derived from an EMBL/GenBank/DDBJ whole genome shotgun (WGS) entry which is preliminary data.</text>
</comment>
<sequence>MEKLQEVVSNSDLPTASNSKSSELVAASRKCPSTKPSTSSSSLKPKKSSSILGAFVRRRKKSKEAIETQNLGPNKSNSTVYSEDVEVEVSENYEKHNESEAEDNKSSKPKNTLINSDSEYSVDTGHKTKRAFFKKFMRRSLQGNSKGKCDEEVKIQSSMTDMTMGMPDATGESKICKHCRSKEKCGNDDDDQGISSLDTDFVVFTSFINFSKPTMNATLATGLQFVHELCTRLLESENHFIQIFSKYIRDPSLQRELLDTLNQHSKLQWETERRTNTLANDMWIYQIEIGRTQEKTLQETLNALVKQNRQLQLDHETLFKKNERLVRNLRALPDGLRDKCMEFDTQMDHTDKHNEKLCYKLERYLAEIESLENELDILQKQNDCLEQQLRNSTSQIQNVKAMFQRSKTDYELEIVDLNHRLLQREAIIKEATEAGDILLEDLDGVKRQIKSRSLDINWSKFKIYLALMLQYA</sequence>
<dbReference type="AlphaFoldDB" id="A0A9P0PCN1"/>
<keyword evidence="1" id="KW-0175">Coiled coil</keyword>
<feature type="compositionally biased region" description="Polar residues" evidence="2">
    <location>
        <begin position="67"/>
        <end position="79"/>
    </location>
</feature>
<feature type="compositionally biased region" description="Polar residues" evidence="2">
    <location>
        <begin position="7"/>
        <end position="22"/>
    </location>
</feature>
<protein>
    <submittedName>
        <fullName evidence="3">Uncharacterized protein</fullName>
    </submittedName>
</protein>
<name>A0A9P0PCN1_ACAOB</name>
<evidence type="ECO:0000256" key="1">
    <source>
        <dbReference type="SAM" id="Coils"/>
    </source>
</evidence>
<evidence type="ECO:0000256" key="2">
    <source>
        <dbReference type="SAM" id="MobiDB-lite"/>
    </source>
</evidence>
<feature type="compositionally biased region" description="Basic and acidic residues" evidence="2">
    <location>
        <begin position="92"/>
        <end position="106"/>
    </location>
</feature>